<dbReference type="InterPro" id="IPR003439">
    <property type="entry name" value="ABC_transporter-like_ATP-bd"/>
</dbReference>
<evidence type="ECO:0000256" key="3">
    <source>
        <dbReference type="ARBA" id="ARBA00022741"/>
    </source>
</evidence>
<dbReference type="Pfam" id="PF00005">
    <property type="entry name" value="ABC_tran"/>
    <property type="match status" value="1"/>
</dbReference>
<dbReference type="InterPro" id="IPR003593">
    <property type="entry name" value="AAA+_ATPase"/>
</dbReference>
<dbReference type="EMBL" id="QKYN01000185">
    <property type="protein sequence ID" value="RAG80967.1"/>
    <property type="molecule type" value="Genomic_DNA"/>
</dbReference>
<dbReference type="AlphaFoldDB" id="A0A2X0I901"/>
<dbReference type="EC" id="7.6.2.9" evidence="5"/>
<evidence type="ECO:0000256" key="1">
    <source>
        <dbReference type="ARBA" id="ARBA00005417"/>
    </source>
</evidence>
<organism evidence="7 8">
    <name type="scientific">Streptacidiphilus pinicola</name>
    <dbReference type="NCBI Taxonomy" id="2219663"/>
    <lineage>
        <taxon>Bacteria</taxon>
        <taxon>Bacillati</taxon>
        <taxon>Actinomycetota</taxon>
        <taxon>Actinomycetes</taxon>
        <taxon>Kitasatosporales</taxon>
        <taxon>Streptomycetaceae</taxon>
        <taxon>Streptacidiphilus</taxon>
    </lineage>
</organism>
<dbReference type="SUPFAM" id="SSF54631">
    <property type="entry name" value="CBS-domain pair"/>
    <property type="match status" value="1"/>
</dbReference>
<reference evidence="7 8" key="1">
    <citation type="submission" date="2018-06" db="EMBL/GenBank/DDBJ databases">
        <title>Streptacidiphilus pinicola sp. nov., isolated from pine grove soil.</title>
        <authorList>
            <person name="Roh S.G."/>
            <person name="Park S."/>
            <person name="Kim M.-K."/>
            <person name="Yun B.-R."/>
            <person name="Park J."/>
            <person name="Kim M.J."/>
            <person name="Kim Y.S."/>
            <person name="Kim S.B."/>
        </authorList>
    </citation>
    <scope>NUCLEOTIDE SEQUENCE [LARGE SCALE GENOMIC DNA]</scope>
    <source>
        <strain evidence="7 8">MMS16-CNU450</strain>
    </source>
</reference>
<feature type="domain" description="ABC transporter" evidence="6">
    <location>
        <begin position="2"/>
        <end position="237"/>
    </location>
</feature>
<dbReference type="InterPro" id="IPR017871">
    <property type="entry name" value="ABC_transporter-like_CS"/>
</dbReference>
<name>A0A2X0I901_9ACTN</name>
<dbReference type="PROSITE" id="PS00211">
    <property type="entry name" value="ABC_TRANSPORTER_1"/>
    <property type="match status" value="1"/>
</dbReference>
<dbReference type="InterPro" id="IPR027417">
    <property type="entry name" value="P-loop_NTPase"/>
</dbReference>
<dbReference type="SMART" id="SM00382">
    <property type="entry name" value="AAA"/>
    <property type="match status" value="1"/>
</dbReference>
<dbReference type="GO" id="GO:0015418">
    <property type="term" value="F:ABC-type quaternary ammonium compound transporting activity"/>
    <property type="evidence" value="ECO:0007669"/>
    <property type="project" value="UniProtKB-EC"/>
</dbReference>
<keyword evidence="4 7" id="KW-0067">ATP-binding</keyword>
<dbReference type="PROSITE" id="PS50893">
    <property type="entry name" value="ABC_TRANSPORTER_2"/>
    <property type="match status" value="1"/>
</dbReference>
<dbReference type="RefSeq" id="WP_111507321.1">
    <property type="nucleotide sequence ID" value="NZ_QKYN01000185.1"/>
</dbReference>
<accession>A0A2X0I901</accession>
<dbReference type="PANTHER" id="PTHR43117">
    <property type="entry name" value="OSMOPROTECTANT IMPORT ATP-BINDING PROTEIN OSMV"/>
    <property type="match status" value="1"/>
</dbReference>
<dbReference type="FunFam" id="3.40.50.300:FF:000425">
    <property type="entry name" value="Probable ABC transporter, ATP-binding subunit"/>
    <property type="match status" value="1"/>
</dbReference>
<gene>
    <name evidence="7" type="ORF">DN069_35205</name>
</gene>
<dbReference type="Proteomes" id="UP000248889">
    <property type="component" value="Unassembled WGS sequence"/>
</dbReference>
<dbReference type="Gene3D" id="3.40.50.300">
    <property type="entry name" value="P-loop containing nucleotide triphosphate hydrolases"/>
    <property type="match status" value="1"/>
</dbReference>
<protein>
    <recommendedName>
        <fullName evidence="5">ABC-type quaternary amine transporter</fullName>
        <ecNumber evidence="5">7.6.2.9</ecNumber>
    </recommendedName>
</protein>
<evidence type="ECO:0000313" key="8">
    <source>
        <dbReference type="Proteomes" id="UP000248889"/>
    </source>
</evidence>
<evidence type="ECO:0000256" key="2">
    <source>
        <dbReference type="ARBA" id="ARBA00022448"/>
    </source>
</evidence>
<keyword evidence="8" id="KW-1185">Reference proteome</keyword>
<dbReference type="InterPro" id="IPR046342">
    <property type="entry name" value="CBS_dom_sf"/>
</dbReference>
<proteinExistence type="inferred from homology"/>
<comment type="similarity">
    <text evidence="1">Belongs to the ABC transporter superfamily.</text>
</comment>
<evidence type="ECO:0000259" key="6">
    <source>
        <dbReference type="PROSITE" id="PS50893"/>
    </source>
</evidence>
<dbReference type="PANTHER" id="PTHR43117:SF4">
    <property type="entry name" value="OSMOPROTECTANT IMPORT ATP-BINDING PROTEIN OSMV"/>
    <property type="match status" value="1"/>
</dbReference>
<comment type="caution">
    <text evidence="7">The sequence shown here is derived from an EMBL/GenBank/DDBJ whole genome shotgun (WGS) entry which is preliminary data.</text>
</comment>
<dbReference type="GO" id="GO:0016887">
    <property type="term" value="F:ATP hydrolysis activity"/>
    <property type="evidence" value="ECO:0007669"/>
    <property type="project" value="InterPro"/>
</dbReference>
<dbReference type="SUPFAM" id="SSF52540">
    <property type="entry name" value="P-loop containing nucleoside triphosphate hydrolases"/>
    <property type="match status" value="1"/>
</dbReference>
<dbReference type="OrthoDB" id="9802264at2"/>
<keyword evidence="3" id="KW-0547">Nucleotide-binding</keyword>
<evidence type="ECO:0000256" key="4">
    <source>
        <dbReference type="ARBA" id="ARBA00022840"/>
    </source>
</evidence>
<evidence type="ECO:0000313" key="7">
    <source>
        <dbReference type="EMBL" id="RAG80967.1"/>
    </source>
</evidence>
<keyword evidence="2" id="KW-0813">Transport</keyword>
<sequence>MIRFESVSKKYPDGTLAVDELDLVAPSGRITVLVGPSGCGKTTSLRMINRMIEPTDGRIWLDDRDTASVPTHELRRGIGYVIQHAGLFPHRTVVDNITTVPELLGQDKKRARARAMELMERVGLPAQLAKRYPAQLSGGQQQRVGVARALAADPPVMLMDEPFSAVDPVVRAQLQNEFLRLQGELGKTIVFVTHDIDEAIKLGDQVAVLRVGGHLAQLASPADLLAAPADTFVAEFVGRDRGYRALGFAGAGRLPLHHEHSVALGSGLGEAREAGVDGWVLVTDAEERPQGWLRTDRLADAASGETVVQEQLNLGGTLASENATLREALDSALSSPSGRGVIVDGSGLLLGTVTASEVLARIEQQRVAADGPSVRRTGAGEAS</sequence>
<evidence type="ECO:0000256" key="5">
    <source>
        <dbReference type="ARBA" id="ARBA00066388"/>
    </source>
</evidence>
<dbReference type="GO" id="GO:0005524">
    <property type="term" value="F:ATP binding"/>
    <property type="evidence" value="ECO:0007669"/>
    <property type="project" value="UniProtKB-KW"/>
</dbReference>